<keyword evidence="2" id="KW-0436">Ligase</keyword>
<dbReference type="RefSeq" id="WP_159431760.1">
    <property type="nucleotide sequence ID" value="NZ_FNNS01000018.1"/>
</dbReference>
<dbReference type="GO" id="GO:0006631">
    <property type="term" value="P:fatty acid metabolic process"/>
    <property type="evidence" value="ECO:0007669"/>
    <property type="project" value="TreeGrafter"/>
</dbReference>
<dbReference type="Gene3D" id="3.30.300.30">
    <property type="match status" value="1"/>
</dbReference>
<proteinExistence type="predicted"/>
<accession>A0A1M6IST6</accession>
<dbReference type="GO" id="GO:0031956">
    <property type="term" value="F:medium-chain fatty acid-CoA ligase activity"/>
    <property type="evidence" value="ECO:0007669"/>
    <property type="project" value="TreeGrafter"/>
</dbReference>
<dbReference type="STRING" id="797419.SAMN05216556_11832"/>
<dbReference type="AlphaFoldDB" id="A0A1M6IST6"/>
<reference evidence="3" key="1">
    <citation type="submission" date="2016-11" db="EMBL/GenBank/DDBJ databases">
        <authorList>
            <person name="Varghese N."/>
            <person name="Submissions S."/>
        </authorList>
    </citation>
    <scope>NUCLEOTIDE SEQUENCE [LARGE SCALE GENOMIC DNA]</scope>
    <source>
        <strain evidence="3">DSM 26349</strain>
    </source>
</reference>
<evidence type="ECO:0000313" key="3">
    <source>
        <dbReference type="Proteomes" id="UP000184172"/>
    </source>
</evidence>
<dbReference type="EMBL" id="FQYV01000015">
    <property type="protein sequence ID" value="SHJ37474.1"/>
    <property type="molecule type" value="Genomic_DNA"/>
</dbReference>
<dbReference type="InterPro" id="IPR000873">
    <property type="entry name" value="AMP-dep_synth/lig_dom"/>
</dbReference>
<dbReference type="PANTHER" id="PTHR43201">
    <property type="entry name" value="ACYL-COA SYNTHETASE"/>
    <property type="match status" value="1"/>
</dbReference>
<organism evidence="2 3">
    <name type="scientific">Aequorivita viscosa</name>
    <dbReference type="NCBI Taxonomy" id="797419"/>
    <lineage>
        <taxon>Bacteria</taxon>
        <taxon>Pseudomonadati</taxon>
        <taxon>Bacteroidota</taxon>
        <taxon>Flavobacteriia</taxon>
        <taxon>Flavobacteriales</taxon>
        <taxon>Flavobacteriaceae</taxon>
        <taxon>Aequorivita</taxon>
    </lineage>
</organism>
<keyword evidence="3" id="KW-1185">Reference proteome</keyword>
<dbReference type="InterPro" id="IPR042099">
    <property type="entry name" value="ANL_N_sf"/>
</dbReference>
<protein>
    <submittedName>
        <fullName evidence="2">O-succinylbenzoic acid--CoA ligase</fullName>
    </submittedName>
</protein>
<dbReference type="OrthoDB" id="8870348at2"/>
<evidence type="ECO:0000259" key="1">
    <source>
        <dbReference type="Pfam" id="PF00501"/>
    </source>
</evidence>
<dbReference type="PANTHER" id="PTHR43201:SF32">
    <property type="entry name" value="2-SUCCINYLBENZOATE--COA LIGASE, CHLOROPLASTIC_PEROXISOMAL"/>
    <property type="match status" value="1"/>
</dbReference>
<sequence length="352" mass="39235">MLHPDFKLNGTTFPSSELLSSYALQLIKIGASDEVSVGKFILEWLNSNEFIEVKTSGSTGKPKPIKLLKKHVRNSALATAAFFDLNARTKALLCLPSDYIAGKMMLVRAMIAGWDIYITSPGKNPLKGIEIEFDFAAMVPYQVHHSISEMHKVKKMIVGGGAVSPLLEEKLQHLNTSVYATYGMTETISHIAIRSLNGSKRSSIYQALPDVKFSQNQNSCLLIDAPKISEETVNTNDVVELLSDKSFRLLGRIDNVINTGGVKVHPEQVEEKLATQIKQPFFIASEKDEMLGEKVVLILESAEDVDVSMFTQIFETLFKYEKPKKVLTTPTFIYTETGKIKRKAVLNRIYTV</sequence>
<dbReference type="Proteomes" id="UP000184172">
    <property type="component" value="Unassembled WGS sequence"/>
</dbReference>
<dbReference type="SUPFAM" id="SSF56801">
    <property type="entry name" value="Acetyl-CoA synthetase-like"/>
    <property type="match status" value="1"/>
</dbReference>
<dbReference type="Pfam" id="PF00501">
    <property type="entry name" value="AMP-binding"/>
    <property type="match status" value="1"/>
</dbReference>
<name>A0A1M6IST6_9FLAO</name>
<evidence type="ECO:0000313" key="2">
    <source>
        <dbReference type="EMBL" id="SHJ37474.1"/>
    </source>
</evidence>
<feature type="domain" description="AMP-dependent synthetase/ligase" evidence="1">
    <location>
        <begin position="55"/>
        <end position="207"/>
    </location>
</feature>
<gene>
    <name evidence="2" type="ORF">SAMN04487908_11532</name>
</gene>
<dbReference type="InterPro" id="IPR045851">
    <property type="entry name" value="AMP-bd_C_sf"/>
</dbReference>
<dbReference type="Gene3D" id="3.40.50.12780">
    <property type="entry name" value="N-terminal domain of ligase-like"/>
    <property type="match status" value="1"/>
</dbReference>